<reference evidence="1 2" key="1">
    <citation type="submission" date="2017-11" db="EMBL/GenBank/DDBJ databases">
        <authorList>
            <person name="Han C.G."/>
        </authorList>
    </citation>
    <scope>NUCLEOTIDE SEQUENCE [LARGE SCALE GENOMIC DNA]</scope>
    <source>
        <strain evidence="1 2">A10</strain>
    </source>
</reference>
<sequence length="65" mass="7717">MFYPRLYPSYSRSHGRWLRSFTRITYPSKLIGRITRPEASPLTGPAQALFKTVNRFVLRLELFRV</sequence>
<evidence type="ECO:0000313" key="1">
    <source>
        <dbReference type="EMBL" id="PLO64105.1"/>
    </source>
</evidence>
<comment type="caution">
    <text evidence="1">The sequence shown here is derived from an EMBL/GenBank/DDBJ whole genome shotgun (WGS) entry which is preliminary data.</text>
</comment>
<evidence type="ECO:0000313" key="2">
    <source>
        <dbReference type="Proteomes" id="UP000234667"/>
    </source>
</evidence>
<reference evidence="1 2" key="2">
    <citation type="submission" date="2018-01" db="EMBL/GenBank/DDBJ databases">
        <title>Genomic study of Klebsiella pneumoniae.</title>
        <authorList>
            <person name="Yang Y."/>
            <person name="Bicalho R."/>
        </authorList>
    </citation>
    <scope>NUCLEOTIDE SEQUENCE [LARGE SCALE GENOMIC DNA]</scope>
    <source>
        <strain evidence="1 2">A10</strain>
    </source>
</reference>
<proteinExistence type="predicted"/>
<dbReference type="Proteomes" id="UP000234667">
    <property type="component" value="Unassembled WGS sequence"/>
</dbReference>
<protein>
    <submittedName>
        <fullName evidence="1">Uncharacterized protein</fullName>
    </submittedName>
</protein>
<accession>A0A2J5PEF2</accession>
<dbReference type="AlphaFoldDB" id="A0A2J5PEF2"/>
<organism evidence="1 2">
    <name type="scientific">Klebsiella michiganensis</name>
    <dbReference type="NCBI Taxonomy" id="1134687"/>
    <lineage>
        <taxon>Bacteria</taxon>
        <taxon>Pseudomonadati</taxon>
        <taxon>Pseudomonadota</taxon>
        <taxon>Gammaproteobacteria</taxon>
        <taxon>Enterobacterales</taxon>
        <taxon>Enterobacteriaceae</taxon>
        <taxon>Klebsiella/Raoultella group</taxon>
        <taxon>Klebsiella</taxon>
    </lineage>
</organism>
<gene>
    <name evidence="1" type="ORF">CWN49_26210</name>
</gene>
<dbReference type="EMBL" id="PIDR01001091">
    <property type="protein sequence ID" value="PLO64105.1"/>
    <property type="molecule type" value="Genomic_DNA"/>
</dbReference>
<name>A0A2J5PEF2_9ENTR</name>